<dbReference type="GO" id="GO:0004527">
    <property type="term" value="F:exonuclease activity"/>
    <property type="evidence" value="ECO:0007669"/>
    <property type="project" value="UniProtKB-KW"/>
</dbReference>
<dbReference type="GeneID" id="23681030"/>
<dbReference type="Proteomes" id="UP000032000">
    <property type="component" value="Segment"/>
</dbReference>
<organism evidence="2 3">
    <name type="scientific">Salmonella phage STP4-a</name>
    <dbReference type="NCBI Taxonomy" id="1445860"/>
    <lineage>
        <taxon>Viruses</taxon>
        <taxon>Duplodnaviria</taxon>
        <taxon>Heunggongvirae</taxon>
        <taxon>Uroviricota</taxon>
        <taxon>Caudoviricetes</taxon>
        <taxon>Pantevenvirales</taxon>
        <taxon>Straboviridae</taxon>
        <taxon>Tevenvirinae</taxon>
        <taxon>Gelderlandvirus</taxon>
        <taxon>Gelderlandvirus stp4a</taxon>
    </lineage>
</organism>
<keyword evidence="2" id="KW-0540">Nuclease</keyword>
<evidence type="ECO:0000313" key="3">
    <source>
        <dbReference type="Proteomes" id="UP000032000"/>
    </source>
</evidence>
<keyword evidence="2" id="KW-0269">Exonuclease</keyword>
<feature type="domain" description="3'-5' exoribonuclease Rv2179c-like" evidence="1">
    <location>
        <begin position="6"/>
        <end position="194"/>
    </location>
</feature>
<dbReference type="EMBL" id="KJ000058">
    <property type="protein sequence ID" value="AHJ86867.1"/>
    <property type="molecule type" value="Genomic_DNA"/>
</dbReference>
<reference evidence="2" key="1">
    <citation type="submission" date="2015-06" db="EMBL/GenBank/DDBJ databases">
        <title>Genomic characterization of STP4-a, a novel T4 virulent phage infecting Salmonella.</title>
        <authorList>
            <person name="Li M."/>
            <person name="Wang J."/>
            <person name="Lin H."/>
            <person name="Han F."/>
        </authorList>
    </citation>
    <scope>NUCLEOTIDE SEQUENCE [LARGE SCALE GENOMIC DNA]</scope>
</reference>
<dbReference type="KEGG" id="vg:23681030"/>
<dbReference type="SUPFAM" id="SSF53098">
    <property type="entry name" value="Ribonuclease H-like"/>
    <property type="match status" value="1"/>
</dbReference>
<keyword evidence="2" id="KW-0378">Hydrolase</keyword>
<proteinExistence type="predicted"/>
<keyword evidence="3" id="KW-1185">Reference proteome</keyword>
<evidence type="ECO:0000313" key="2">
    <source>
        <dbReference type="EMBL" id="AHJ86867.1"/>
    </source>
</evidence>
<protein>
    <submittedName>
        <fullName evidence="2">Exonuclease A DexA</fullName>
    </submittedName>
</protein>
<gene>
    <name evidence="2" type="ORF">STP4a_011</name>
</gene>
<dbReference type="Pfam" id="PF16473">
    <property type="entry name" value="Rv2179c-like"/>
    <property type="match status" value="1"/>
</dbReference>
<accession>A0A0B4L975</accession>
<sequence length="231" mass="26180">MPGVKDFIIDWETFGNVSRSAVIDCAVVVFDPNPEVIETFDELVSRGMKLKFDLRAQRPFRLFGASTLAWWKKQSAEARANLAPSDDDIDHVEGLYKLLKFLKDNGVDAWNSFGWCRGQSFDFPILVDILREGELRKGIEDKDIDTFNLEPCKFWNQRDIRTAIEALLMTRNLTTTPLRNGVLDGFIAHDSIHDCAKDILMLKYAQRYALGLEEAPVGDEVDPLSLPKGRG</sequence>
<dbReference type="RefSeq" id="YP_009126220.1">
    <property type="nucleotide sequence ID" value="NC_026607.2"/>
</dbReference>
<dbReference type="InterPro" id="IPR033390">
    <property type="entry name" value="Rv2179c-like"/>
</dbReference>
<name>A0A0B4L975_9CAUD</name>
<dbReference type="InterPro" id="IPR012337">
    <property type="entry name" value="RNaseH-like_sf"/>
</dbReference>
<evidence type="ECO:0000259" key="1">
    <source>
        <dbReference type="Pfam" id="PF16473"/>
    </source>
</evidence>